<organism evidence="2 3">
    <name type="scientific">Senna tora</name>
    <dbReference type="NCBI Taxonomy" id="362788"/>
    <lineage>
        <taxon>Eukaryota</taxon>
        <taxon>Viridiplantae</taxon>
        <taxon>Streptophyta</taxon>
        <taxon>Embryophyta</taxon>
        <taxon>Tracheophyta</taxon>
        <taxon>Spermatophyta</taxon>
        <taxon>Magnoliopsida</taxon>
        <taxon>eudicotyledons</taxon>
        <taxon>Gunneridae</taxon>
        <taxon>Pentapetalae</taxon>
        <taxon>rosids</taxon>
        <taxon>fabids</taxon>
        <taxon>Fabales</taxon>
        <taxon>Fabaceae</taxon>
        <taxon>Caesalpinioideae</taxon>
        <taxon>Cassia clade</taxon>
        <taxon>Senna</taxon>
    </lineage>
</organism>
<gene>
    <name evidence="2" type="ORF">G2W53_010162</name>
</gene>
<keyword evidence="3" id="KW-1185">Reference proteome</keyword>
<evidence type="ECO:0000313" key="2">
    <source>
        <dbReference type="EMBL" id="KAF7835303.1"/>
    </source>
</evidence>
<feature type="region of interest" description="Disordered" evidence="1">
    <location>
        <begin position="20"/>
        <end position="40"/>
    </location>
</feature>
<evidence type="ECO:0000313" key="3">
    <source>
        <dbReference type="Proteomes" id="UP000634136"/>
    </source>
</evidence>
<sequence>MGFQILEVWLEGGYGLGWGRRERGNREEKKGSRFGGGRGEGFTVWDVEEVGDGGLRRGYGGEENRGRGG</sequence>
<accession>A0A834X0K1</accession>
<dbReference type="EMBL" id="JAAIUW010000004">
    <property type="protein sequence ID" value="KAF7835303.1"/>
    <property type="molecule type" value="Genomic_DNA"/>
</dbReference>
<name>A0A834X0K1_9FABA</name>
<reference evidence="2" key="1">
    <citation type="submission" date="2020-09" db="EMBL/GenBank/DDBJ databases">
        <title>Genome-Enabled Discovery of Anthraquinone Biosynthesis in Senna tora.</title>
        <authorList>
            <person name="Kang S.-H."/>
            <person name="Pandey R.P."/>
            <person name="Lee C.-M."/>
            <person name="Sim J.-S."/>
            <person name="Jeong J.-T."/>
            <person name="Choi B.-S."/>
            <person name="Jung M."/>
            <person name="Ginzburg D."/>
            <person name="Zhao K."/>
            <person name="Won S.Y."/>
            <person name="Oh T.-J."/>
            <person name="Yu Y."/>
            <person name="Kim N.-H."/>
            <person name="Lee O.R."/>
            <person name="Lee T.-H."/>
            <person name="Bashyal P."/>
            <person name="Kim T.-S."/>
            <person name="Lee W.-H."/>
            <person name="Kawkins C."/>
            <person name="Kim C.-K."/>
            <person name="Kim J.S."/>
            <person name="Ahn B.O."/>
            <person name="Rhee S.Y."/>
            <person name="Sohng J.K."/>
        </authorList>
    </citation>
    <scope>NUCLEOTIDE SEQUENCE</scope>
    <source>
        <tissue evidence="2">Leaf</tissue>
    </source>
</reference>
<proteinExistence type="predicted"/>
<comment type="caution">
    <text evidence="2">The sequence shown here is derived from an EMBL/GenBank/DDBJ whole genome shotgun (WGS) entry which is preliminary data.</text>
</comment>
<evidence type="ECO:0000256" key="1">
    <source>
        <dbReference type="SAM" id="MobiDB-lite"/>
    </source>
</evidence>
<dbReference type="Proteomes" id="UP000634136">
    <property type="component" value="Unassembled WGS sequence"/>
</dbReference>
<dbReference type="AlphaFoldDB" id="A0A834X0K1"/>
<protein>
    <submittedName>
        <fullName evidence="2">Uncharacterized protein</fullName>
    </submittedName>
</protein>
<feature type="compositionally biased region" description="Basic and acidic residues" evidence="1">
    <location>
        <begin position="20"/>
        <end position="31"/>
    </location>
</feature>